<feature type="domain" description="2,4-diaminopentanoate dehydrogenase C-terminal" evidence="1">
    <location>
        <begin position="152"/>
        <end position="356"/>
    </location>
</feature>
<evidence type="ECO:0000259" key="1">
    <source>
        <dbReference type="Pfam" id="PF19328"/>
    </source>
</evidence>
<dbReference type="Proteomes" id="UP001165663">
    <property type="component" value="Unassembled WGS sequence"/>
</dbReference>
<dbReference type="InterPro" id="IPR045760">
    <property type="entry name" value="DAP_DH_C"/>
</dbReference>
<dbReference type="AlphaFoldDB" id="A0A9P3QCH3"/>
<name>A0A9P3QCH3_9MYCO</name>
<evidence type="ECO:0000313" key="4">
    <source>
        <dbReference type="Proteomes" id="UP001064782"/>
    </source>
</evidence>
<evidence type="ECO:0000313" key="3">
    <source>
        <dbReference type="EMBL" id="GLD32708.1"/>
    </source>
</evidence>
<dbReference type="InterPro" id="IPR036291">
    <property type="entry name" value="NAD(P)-bd_dom_sf"/>
</dbReference>
<dbReference type="EMBL" id="BRZI01000051">
    <property type="protein sequence ID" value="GLD32708.1"/>
    <property type="molecule type" value="Genomic_DNA"/>
</dbReference>
<gene>
    <name evidence="3" type="ORF">Mkiyose1413_45910</name>
    <name evidence="2" type="ORF">SRL2020028_35730</name>
</gene>
<keyword evidence="4" id="KW-1185">Reference proteome</keyword>
<dbReference type="EMBL" id="BRXE01000047">
    <property type="protein sequence ID" value="GLB84317.1"/>
    <property type="molecule type" value="Genomic_DNA"/>
</dbReference>
<dbReference type="Proteomes" id="UP001064782">
    <property type="component" value="Unassembled WGS sequence"/>
</dbReference>
<reference evidence="3" key="1">
    <citation type="submission" date="2022-08" db="EMBL/GenBank/DDBJ databases">
        <title>Mycobacterium kiyosense sp. nov., scotochromogenic slow-glowing species isolated from respiratory specimens.</title>
        <authorList>
            <person name="Fukano H."/>
            <person name="Kazumi Y."/>
            <person name="Sakagami N."/>
            <person name="Ato M."/>
            <person name="Mitarai S."/>
            <person name="Hoshino Y."/>
        </authorList>
    </citation>
    <scope>NUCLEOTIDE SEQUENCE</scope>
    <source>
        <strain evidence="3">1413</strain>
        <strain evidence="2">SRL2020-028</strain>
    </source>
</reference>
<sequence>MSPLKVIQWATGYTGKYSLGFILNNPHLQLVGVRCYSDDKVGQDAGELIGRAPAGVTLTHDRDALLALDADCVVFMPQDMLSDPSIPDNPAAGWVADLEAILASGKNVITSVCTATHWRHLADGEAFRARLEAACAAGGGTTVHFSGFDPGFTTDALAYTLASVVGEITQIRTWEIIDVSTYPAVATLQQLGFGARPQDIPPEGLGAITVGWGGALHVLADALGVVVDDTRLEADFYLAPSSFTTPAGLPIGEGTIGALSWKLTGLVEGDPKFVINHITRATADMAPDWESIGADGGYRVEIDGFPPFRGEFPMGLPGGTGSSFSDAMAMTAARCVNSIEPVVNAPAGYLTFLALPPLGGRYALTK</sequence>
<dbReference type="Pfam" id="PF19328">
    <property type="entry name" value="DAP_DH_C"/>
    <property type="match status" value="1"/>
</dbReference>
<dbReference type="SUPFAM" id="SSF51735">
    <property type="entry name" value="NAD(P)-binding Rossmann-fold domains"/>
    <property type="match status" value="1"/>
</dbReference>
<proteinExistence type="predicted"/>
<organism evidence="3 4">
    <name type="scientific">Mycobacterium kiyosense</name>
    <dbReference type="NCBI Taxonomy" id="2871094"/>
    <lineage>
        <taxon>Bacteria</taxon>
        <taxon>Bacillati</taxon>
        <taxon>Actinomycetota</taxon>
        <taxon>Actinomycetes</taxon>
        <taxon>Mycobacteriales</taxon>
        <taxon>Mycobacteriaceae</taxon>
        <taxon>Mycobacterium</taxon>
    </lineage>
</organism>
<dbReference type="GeneID" id="83631819"/>
<dbReference type="RefSeq" id="WP_236981255.1">
    <property type="nucleotide sequence ID" value="NZ_BRXE01000047.1"/>
</dbReference>
<dbReference type="CDD" id="cd24146">
    <property type="entry name" value="nat-AmDH_N_like"/>
    <property type="match status" value="1"/>
</dbReference>
<protein>
    <recommendedName>
        <fullName evidence="1">2,4-diaminopentanoate dehydrogenase C-terminal domain-containing protein</fullName>
    </recommendedName>
</protein>
<dbReference type="Gene3D" id="3.40.50.720">
    <property type="entry name" value="NAD(P)-binding Rossmann-like Domain"/>
    <property type="match status" value="1"/>
</dbReference>
<evidence type="ECO:0000313" key="2">
    <source>
        <dbReference type="EMBL" id="GLB84317.1"/>
    </source>
</evidence>
<accession>A0A9P3QCH3</accession>
<comment type="caution">
    <text evidence="3">The sequence shown here is derived from an EMBL/GenBank/DDBJ whole genome shotgun (WGS) entry which is preliminary data.</text>
</comment>